<evidence type="ECO:0000313" key="1">
    <source>
        <dbReference type="EMBL" id="GAT43587.1"/>
    </source>
</evidence>
<sequence>MSHPWLSRSLLRQALPYMSKTVSSAANKSTKDLERVAAHCRALSSGQTPRFYLPLVFINLDPTSIPQPSDAEEAAELAFARGLAALEIMNGVANIPLPALQELWAGVWPWLLFIEAQAQIQRPDLERHQLNAVLLGPLTLMARDSDESTIQLVLSSSGILPFLGRRWDLLHGDPLTEESSRNAALAIHGILRFADFSNQAATLDEIAEGLRDGTPDLIRLIVDGIGAVFPAKPAPGLKLPLLPTLYSLMPIVKAALGREGFDGLFTLGVVTNTTKLLIPLCGMGKIDLLEQSLAVLGPLLAFLPRYAAVAESLDARLFPALATILLDRRANAVSKEVILTILCDILPAARVFRPVVSAAKKSLEATNGRGRNFVCHRPDPDITRAWRIVGELYNDTVDELEAYEKLGSARKQIAKRLSPGESSAVVRLAASRSTATSDASVKPGKTGISFSARRYLRLTATPAPNTNTTSPPMTSASCTISSWRTTTITARGSTTATGLV</sequence>
<reference evidence="1" key="1">
    <citation type="submission" date="2014-09" db="EMBL/GenBank/DDBJ databases">
        <title>Genome sequence of the luminous mushroom Mycena chlorophos for searching fungal bioluminescence genes.</title>
        <authorList>
            <person name="Tanaka Y."/>
            <person name="Kasuga D."/>
            <person name="Oba Y."/>
            <person name="Hase S."/>
            <person name="Sato K."/>
            <person name="Oba Y."/>
            <person name="Sakakibara Y."/>
        </authorList>
    </citation>
    <scope>NUCLEOTIDE SEQUENCE</scope>
</reference>
<dbReference type="EMBL" id="DF839206">
    <property type="protein sequence ID" value="GAT43587.1"/>
    <property type="molecule type" value="Genomic_DNA"/>
</dbReference>
<accession>A0ABQ0KY09</accession>
<organism evidence="1 2">
    <name type="scientific">Mycena chlorophos</name>
    <name type="common">Agaric fungus</name>
    <name type="synonym">Agaricus chlorophos</name>
    <dbReference type="NCBI Taxonomy" id="658473"/>
    <lineage>
        <taxon>Eukaryota</taxon>
        <taxon>Fungi</taxon>
        <taxon>Dikarya</taxon>
        <taxon>Basidiomycota</taxon>
        <taxon>Agaricomycotina</taxon>
        <taxon>Agaricomycetes</taxon>
        <taxon>Agaricomycetidae</taxon>
        <taxon>Agaricales</taxon>
        <taxon>Marasmiineae</taxon>
        <taxon>Mycenaceae</taxon>
        <taxon>Mycena</taxon>
    </lineage>
</organism>
<evidence type="ECO:0000313" key="2">
    <source>
        <dbReference type="Proteomes" id="UP000815677"/>
    </source>
</evidence>
<gene>
    <name evidence="1" type="ORF">MCHLO_01261</name>
</gene>
<name>A0ABQ0KY09_MYCCL</name>
<protein>
    <submittedName>
        <fullName evidence="1">Uncharacterized protein</fullName>
    </submittedName>
</protein>
<keyword evidence="2" id="KW-1185">Reference proteome</keyword>
<dbReference type="Proteomes" id="UP000815677">
    <property type="component" value="Unassembled WGS sequence"/>
</dbReference>
<proteinExistence type="predicted"/>